<dbReference type="AlphaFoldDB" id="A0A1L7WEB0"/>
<keyword evidence="2" id="KW-1185">Reference proteome</keyword>
<evidence type="ECO:0000313" key="2">
    <source>
        <dbReference type="Proteomes" id="UP000184330"/>
    </source>
</evidence>
<accession>A0A1L7WEB0</accession>
<name>A0A1L7WEB0_9HELO</name>
<organism evidence="1 2">
    <name type="scientific">Phialocephala subalpina</name>
    <dbReference type="NCBI Taxonomy" id="576137"/>
    <lineage>
        <taxon>Eukaryota</taxon>
        <taxon>Fungi</taxon>
        <taxon>Dikarya</taxon>
        <taxon>Ascomycota</taxon>
        <taxon>Pezizomycotina</taxon>
        <taxon>Leotiomycetes</taxon>
        <taxon>Helotiales</taxon>
        <taxon>Mollisiaceae</taxon>
        <taxon>Phialocephala</taxon>
        <taxon>Phialocephala fortinii species complex</taxon>
    </lineage>
</organism>
<protein>
    <submittedName>
        <fullName evidence="1">Uncharacterized protein</fullName>
    </submittedName>
</protein>
<reference evidence="1 2" key="1">
    <citation type="submission" date="2016-03" db="EMBL/GenBank/DDBJ databases">
        <authorList>
            <person name="Ploux O."/>
        </authorList>
    </citation>
    <scope>NUCLEOTIDE SEQUENCE [LARGE SCALE GENOMIC DNA]</scope>
    <source>
        <strain evidence="1 2">UAMH 11012</strain>
    </source>
</reference>
<dbReference type="EMBL" id="FJOG01000001">
    <property type="protein sequence ID" value="CZR51059.1"/>
    <property type="molecule type" value="Genomic_DNA"/>
</dbReference>
<dbReference type="OrthoDB" id="10254945at2759"/>
<evidence type="ECO:0000313" key="1">
    <source>
        <dbReference type="EMBL" id="CZR51059.1"/>
    </source>
</evidence>
<dbReference type="Proteomes" id="UP000184330">
    <property type="component" value="Unassembled WGS sequence"/>
</dbReference>
<gene>
    <name evidence="1" type="ORF">PAC_00934</name>
</gene>
<sequence length="790" mass="91178">MAAQPQGVDLRTPFAKKYGVSQVAQLSQLRKSGFTPTLPVNEYNSRLERHQRTYLLHGFTARELVDLGAYPDPNAKLTDLQSDPHELFDRKNWVKPGNRDRIPILPIIASGDEYSLGPTPGYWHAENPAVWSILTPILKLASRYISNIHTNQLIDDYFFGDFRQLSPEKYKRNPTDQPRFSFHARKAQERNAEQTQVALQKTANLLRSYNFSHGFGHHTKELYTGQPSNSMAWSGVTFPHRNGSIKISLSTDRYQPLLRNDLSASERYAHEVYNAKVLVHEFMHALHYTMSFSNLPAHSRYRMPEPWWESQVISELGFALDTSIHEGSLLTFVNDGRFKPGDNRGDYPRLGIWLISFPPSDFYQISWNALLLDNAKRPDFDTLRPIPSKFYENMKSDEFWDVIVRKYGNEAAKPNAIVHVVENGNVKAPPSFTKPVSSGRLPIWETADITREIESFDGPRTDAIRTLLSSTPHELREKKLKLQLRLNDARLQERAAFRNGQSSFMNDSRILWMGVSSSVSIDDRKTALGKMNDLIKCLREEAERLSKEIARFVLGNDQDKFHRLYLQERNWNMRNMARNFNRDFAEKTQDSELTGVINDLIERHDVCLMMLYEKNITPNLPQAKFYEQTKEKMTPARVKSLIDLQPFAGRADTPERKQLLADAAQAIVNQNATKCGSYADLFLEYLADKPFFCAVAQILMSYDGKPEHRNLIEYIDAPERNSFLQRDFSICSDETRNDWYTVYQARIAELKDQRNSRTWSQVVSCAARSDNDDRTIAALKNKIHWAQYRR</sequence>
<proteinExistence type="predicted"/>